<dbReference type="GO" id="GO:0043190">
    <property type="term" value="C:ATP-binding cassette (ABC) transporter complex"/>
    <property type="evidence" value="ECO:0007669"/>
    <property type="project" value="TreeGrafter"/>
</dbReference>
<dbReference type="RefSeq" id="WP_115848674.1">
    <property type="nucleotide sequence ID" value="NZ_QTUC01000001.1"/>
</dbReference>
<name>A0A3D9UZX0_THECX</name>
<feature type="compositionally biased region" description="Basic and acidic residues" evidence="5">
    <location>
        <begin position="9"/>
        <end position="22"/>
    </location>
</feature>
<dbReference type="InterPro" id="IPR050095">
    <property type="entry name" value="ECF_ABC_transporter_ATP-bd"/>
</dbReference>
<dbReference type="InterPro" id="IPR015856">
    <property type="entry name" value="ABC_transpr_CbiO/EcfA_su"/>
</dbReference>
<dbReference type="PROSITE" id="PS00211">
    <property type="entry name" value="ABC_TRANSPORTER_1"/>
    <property type="match status" value="2"/>
</dbReference>
<evidence type="ECO:0000313" key="8">
    <source>
        <dbReference type="Proteomes" id="UP000256485"/>
    </source>
</evidence>
<dbReference type="SUPFAM" id="SSF52540">
    <property type="entry name" value="P-loop containing nucleoside triphosphate hydrolases"/>
    <property type="match status" value="2"/>
</dbReference>
<organism evidence="7 8">
    <name type="scientific">Thermasporomyces composti</name>
    <dbReference type="NCBI Taxonomy" id="696763"/>
    <lineage>
        <taxon>Bacteria</taxon>
        <taxon>Bacillati</taxon>
        <taxon>Actinomycetota</taxon>
        <taxon>Actinomycetes</taxon>
        <taxon>Propionibacteriales</taxon>
        <taxon>Nocardioidaceae</taxon>
        <taxon>Thermasporomyces</taxon>
    </lineage>
</organism>
<dbReference type="PANTHER" id="PTHR43553">
    <property type="entry name" value="HEAVY METAL TRANSPORTER"/>
    <property type="match status" value="1"/>
</dbReference>
<proteinExistence type="inferred from homology"/>
<dbReference type="Pfam" id="PF00005">
    <property type="entry name" value="ABC_tran"/>
    <property type="match status" value="2"/>
</dbReference>
<feature type="domain" description="ABC transporter" evidence="6">
    <location>
        <begin position="38"/>
        <end position="272"/>
    </location>
</feature>
<dbReference type="OrthoDB" id="501320at2"/>
<evidence type="ECO:0000313" key="7">
    <source>
        <dbReference type="EMBL" id="REF34769.1"/>
    </source>
</evidence>
<feature type="domain" description="ABC transporter" evidence="6">
    <location>
        <begin position="294"/>
        <end position="532"/>
    </location>
</feature>
<keyword evidence="3" id="KW-0547">Nucleotide-binding</keyword>
<dbReference type="InterPro" id="IPR027417">
    <property type="entry name" value="P-loop_NTPase"/>
</dbReference>
<dbReference type="AlphaFoldDB" id="A0A3D9UZX0"/>
<evidence type="ECO:0000256" key="1">
    <source>
        <dbReference type="ARBA" id="ARBA00005417"/>
    </source>
</evidence>
<dbReference type="PROSITE" id="PS50893">
    <property type="entry name" value="ABC_TRANSPORTER_2"/>
    <property type="match status" value="2"/>
</dbReference>
<keyword evidence="2" id="KW-0813">Transport</keyword>
<feature type="region of interest" description="Disordered" evidence="5">
    <location>
        <begin position="1"/>
        <end position="30"/>
    </location>
</feature>
<evidence type="ECO:0000259" key="6">
    <source>
        <dbReference type="PROSITE" id="PS50893"/>
    </source>
</evidence>
<evidence type="ECO:0000256" key="4">
    <source>
        <dbReference type="ARBA" id="ARBA00022840"/>
    </source>
</evidence>
<evidence type="ECO:0000256" key="5">
    <source>
        <dbReference type="SAM" id="MobiDB-lite"/>
    </source>
</evidence>
<protein>
    <submittedName>
        <fullName evidence="7">Energy-coupling factor transport system ATP-binding protein</fullName>
    </submittedName>
</protein>
<comment type="similarity">
    <text evidence="1">Belongs to the ABC transporter superfamily.</text>
</comment>
<dbReference type="GO" id="GO:0016887">
    <property type="term" value="F:ATP hydrolysis activity"/>
    <property type="evidence" value="ECO:0007669"/>
    <property type="project" value="InterPro"/>
</dbReference>
<gene>
    <name evidence="7" type="ORF">DFJ64_0135</name>
</gene>
<dbReference type="CDD" id="cd03225">
    <property type="entry name" value="ABC_cobalt_CbiO_domain1"/>
    <property type="match status" value="2"/>
</dbReference>
<keyword evidence="8" id="KW-1185">Reference proteome</keyword>
<comment type="caution">
    <text evidence="7">The sequence shown here is derived from an EMBL/GenBank/DDBJ whole genome shotgun (WGS) entry which is preliminary data.</text>
</comment>
<reference evidence="7 8" key="1">
    <citation type="submission" date="2018-08" db="EMBL/GenBank/DDBJ databases">
        <title>Sequencing the genomes of 1000 actinobacteria strains.</title>
        <authorList>
            <person name="Klenk H.-P."/>
        </authorList>
    </citation>
    <scope>NUCLEOTIDE SEQUENCE [LARGE SCALE GENOMIC DNA]</scope>
    <source>
        <strain evidence="7 8">DSM 22891</strain>
    </source>
</reference>
<keyword evidence="4 7" id="KW-0067">ATP-binding</keyword>
<evidence type="ECO:0000256" key="2">
    <source>
        <dbReference type="ARBA" id="ARBA00022448"/>
    </source>
</evidence>
<dbReference type="InterPro" id="IPR003593">
    <property type="entry name" value="AAA+_ATPase"/>
</dbReference>
<evidence type="ECO:0000256" key="3">
    <source>
        <dbReference type="ARBA" id="ARBA00022741"/>
    </source>
</evidence>
<dbReference type="InterPro" id="IPR003439">
    <property type="entry name" value="ABC_transporter-like_ATP-bd"/>
</dbReference>
<dbReference type="Proteomes" id="UP000256485">
    <property type="component" value="Unassembled WGS sequence"/>
</dbReference>
<dbReference type="EMBL" id="QTUC01000001">
    <property type="protein sequence ID" value="REF34769.1"/>
    <property type="molecule type" value="Genomic_DNA"/>
</dbReference>
<dbReference type="Gene3D" id="3.40.50.300">
    <property type="entry name" value="P-loop containing nucleotide triphosphate hydrolases"/>
    <property type="match status" value="2"/>
</dbReference>
<dbReference type="GO" id="GO:0005524">
    <property type="term" value="F:ATP binding"/>
    <property type="evidence" value="ECO:0007669"/>
    <property type="project" value="UniProtKB-KW"/>
</dbReference>
<dbReference type="GO" id="GO:0042626">
    <property type="term" value="F:ATPase-coupled transmembrane transporter activity"/>
    <property type="evidence" value="ECO:0007669"/>
    <property type="project" value="TreeGrafter"/>
</dbReference>
<dbReference type="InterPro" id="IPR017871">
    <property type="entry name" value="ABC_transporter-like_CS"/>
</dbReference>
<dbReference type="SMART" id="SM00382">
    <property type="entry name" value="AAA"/>
    <property type="match status" value="2"/>
</dbReference>
<accession>A0A3D9UZX0</accession>
<sequence>MRYGLSQKLVRDPGTREDCGPRRDHHGAARRTPARIAARGWGYRHAGRTTWAIRNLDLSVDPGERVLLAGPSGAGKSTLLAGLAGLLDTDQAGETEGTLLVDDAPPVHVRDRIGMVFQDPETQLVMARAGDDVAFGLENHAVPTEEIWPRVDAALARVGFPYDRDHPTGRLSGGEKQRLVLAGIIALQPSLLLLDEPTANLDPEGATLVRSTIARLVDDRRTTLVVVDHRVEDWLDLVDRVIVLDRQGELLADGPATTVFTREADRLAAAGVWTPSPRPVDRRRPRAIDGEELLVGDRLSYTYPGAAREAVSEASVCLRAGEIVAVTGPNGSGKSTLAMLLAGLLAPTAGEARAGAGLHDRVRSLTNGRATIDRRILGRPLHRWRARDLVCAVGTVFQNPEHQFLTGTVRAELALGPRAAGRSASETRGIVDTLLERLQLVHVADANPFTLSGGEKRRLSVATALASMPTVLVLDEPTFGQDRRTWSEMVDLLGELRDTGHALCCVSHDVEFVTAVADREIAVRTGSVMSAAG</sequence>